<dbReference type="GO" id="GO:0000287">
    <property type="term" value="F:magnesium ion binding"/>
    <property type="evidence" value="ECO:0007669"/>
    <property type="project" value="InterPro"/>
</dbReference>
<dbReference type="PANTHER" id="PTHR10210">
    <property type="entry name" value="RIBOSE-PHOSPHATE DIPHOSPHOKINASE FAMILY MEMBER"/>
    <property type="match status" value="1"/>
</dbReference>
<organism evidence="14 15">
    <name type="scientific">Polysphondylium violaceum</name>
    <dbReference type="NCBI Taxonomy" id="133409"/>
    <lineage>
        <taxon>Eukaryota</taxon>
        <taxon>Amoebozoa</taxon>
        <taxon>Evosea</taxon>
        <taxon>Eumycetozoa</taxon>
        <taxon>Dictyostelia</taxon>
        <taxon>Dictyosteliales</taxon>
        <taxon>Dictyosteliaceae</taxon>
        <taxon>Polysphondylium</taxon>
    </lineage>
</organism>
<feature type="domain" description="Ribose-phosphate pyrophosphokinase N-terminal" evidence="13">
    <location>
        <begin position="6"/>
        <end position="123"/>
    </location>
</feature>
<dbReference type="GO" id="GO:0002189">
    <property type="term" value="C:ribose phosphate diphosphokinase complex"/>
    <property type="evidence" value="ECO:0007669"/>
    <property type="project" value="TreeGrafter"/>
</dbReference>
<comment type="caution">
    <text evidence="14">The sequence shown here is derived from an EMBL/GenBank/DDBJ whole genome shotgun (WGS) entry which is preliminary data.</text>
</comment>
<dbReference type="AlphaFoldDB" id="A0A8J4V7W7"/>
<evidence type="ECO:0000256" key="12">
    <source>
        <dbReference type="ARBA" id="ARBA00049535"/>
    </source>
</evidence>
<evidence type="ECO:0000256" key="7">
    <source>
        <dbReference type="ARBA" id="ARBA00022727"/>
    </source>
</evidence>
<dbReference type="Pfam" id="PF14572">
    <property type="entry name" value="Pribosyl_synth"/>
    <property type="match status" value="1"/>
</dbReference>
<dbReference type="Gene3D" id="3.40.50.2020">
    <property type="match status" value="2"/>
</dbReference>
<dbReference type="EC" id="2.7.6.1" evidence="4"/>
<evidence type="ECO:0000313" key="14">
    <source>
        <dbReference type="EMBL" id="KAF2074399.1"/>
    </source>
</evidence>
<dbReference type="NCBIfam" id="NF002320">
    <property type="entry name" value="PRK01259.1"/>
    <property type="match status" value="1"/>
</dbReference>
<keyword evidence="8" id="KW-0547">Nucleotide-binding</keyword>
<dbReference type="InterPro" id="IPR029057">
    <property type="entry name" value="PRTase-like"/>
</dbReference>
<dbReference type="CDD" id="cd06223">
    <property type="entry name" value="PRTases_typeI"/>
    <property type="match status" value="1"/>
</dbReference>
<dbReference type="NCBIfam" id="TIGR01251">
    <property type="entry name" value="ribP_PPkin"/>
    <property type="match status" value="1"/>
</dbReference>
<evidence type="ECO:0000256" key="11">
    <source>
        <dbReference type="ARBA" id="ARBA00022842"/>
    </source>
</evidence>
<dbReference type="PANTHER" id="PTHR10210:SF32">
    <property type="entry name" value="RIBOSE-PHOSPHATE PYROPHOSPHOKINASE 2"/>
    <property type="match status" value="1"/>
</dbReference>
<comment type="catalytic activity">
    <reaction evidence="12">
        <text>D-ribose 5-phosphate + ATP = 5-phospho-alpha-D-ribose 1-diphosphate + AMP + H(+)</text>
        <dbReference type="Rhea" id="RHEA:15609"/>
        <dbReference type="ChEBI" id="CHEBI:15378"/>
        <dbReference type="ChEBI" id="CHEBI:30616"/>
        <dbReference type="ChEBI" id="CHEBI:58017"/>
        <dbReference type="ChEBI" id="CHEBI:78346"/>
        <dbReference type="ChEBI" id="CHEBI:456215"/>
        <dbReference type="EC" id="2.7.6.1"/>
    </reaction>
</comment>
<evidence type="ECO:0000256" key="2">
    <source>
        <dbReference type="ARBA" id="ARBA00004996"/>
    </source>
</evidence>
<proteinExistence type="inferred from homology"/>
<gene>
    <name evidence="14" type="ORF">CYY_004295</name>
</gene>
<keyword evidence="6" id="KW-0479">Metal-binding</keyword>
<evidence type="ECO:0000256" key="10">
    <source>
        <dbReference type="ARBA" id="ARBA00022840"/>
    </source>
</evidence>
<dbReference type="OrthoDB" id="413572at2759"/>
<dbReference type="GO" id="GO:0005737">
    <property type="term" value="C:cytoplasm"/>
    <property type="evidence" value="ECO:0007669"/>
    <property type="project" value="TreeGrafter"/>
</dbReference>
<dbReference type="SUPFAM" id="SSF53271">
    <property type="entry name" value="PRTase-like"/>
    <property type="match status" value="1"/>
</dbReference>
<comment type="pathway">
    <text evidence="2">Metabolic intermediate biosynthesis; 5-phospho-alpha-D-ribose 1-diphosphate biosynthesis; 5-phospho-alpha-D-ribose 1-diphosphate from D-ribose 5-phosphate (route I): step 1/1.</text>
</comment>
<dbReference type="GO" id="GO:0006015">
    <property type="term" value="P:5-phosphoribose 1-diphosphate biosynthetic process"/>
    <property type="evidence" value="ECO:0007669"/>
    <property type="project" value="TreeGrafter"/>
</dbReference>
<evidence type="ECO:0000256" key="1">
    <source>
        <dbReference type="ARBA" id="ARBA00001946"/>
    </source>
</evidence>
<keyword evidence="11" id="KW-0460">Magnesium</keyword>
<dbReference type="GO" id="GO:0016301">
    <property type="term" value="F:kinase activity"/>
    <property type="evidence" value="ECO:0007669"/>
    <property type="project" value="UniProtKB-KW"/>
</dbReference>
<dbReference type="Pfam" id="PF13793">
    <property type="entry name" value="Pribosyltran_N"/>
    <property type="match status" value="1"/>
</dbReference>
<dbReference type="InterPro" id="IPR000836">
    <property type="entry name" value="PRTase_dom"/>
</dbReference>
<keyword evidence="10" id="KW-0067">ATP-binding</keyword>
<dbReference type="GO" id="GO:0006164">
    <property type="term" value="P:purine nucleotide biosynthetic process"/>
    <property type="evidence" value="ECO:0007669"/>
    <property type="project" value="TreeGrafter"/>
</dbReference>
<reference evidence="14" key="1">
    <citation type="submission" date="2020-01" db="EMBL/GenBank/DDBJ databases">
        <title>Development of genomics and gene disruption for Polysphondylium violaceum indicates a role for the polyketide synthase stlB in stalk morphogenesis.</title>
        <authorList>
            <person name="Narita B."/>
            <person name="Kawabe Y."/>
            <person name="Kin K."/>
            <person name="Saito T."/>
            <person name="Gibbs R."/>
            <person name="Kuspa A."/>
            <person name="Muzny D."/>
            <person name="Queller D."/>
            <person name="Richards S."/>
            <person name="Strassman J."/>
            <person name="Sucgang R."/>
            <person name="Worley K."/>
            <person name="Schaap P."/>
        </authorList>
    </citation>
    <scope>NUCLEOTIDE SEQUENCE</scope>
    <source>
        <strain evidence="14">QSvi11</strain>
    </source>
</reference>
<dbReference type="InterPro" id="IPR005946">
    <property type="entry name" value="Rib-P_diPkinase"/>
</dbReference>
<evidence type="ECO:0000256" key="3">
    <source>
        <dbReference type="ARBA" id="ARBA00006478"/>
    </source>
</evidence>
<keyword evidence="5" id="KW-0808">Transferase</keyword>
<evidence type="ECO:0000256" key="8">
    <source>
        <dbReference type="ARBA" id="ARBA00022741"/>
    </source>
</evidence>
<dbReference type="EMBL" id="AJWJ01000149">
    <property type="protein sequence ID" value="KAF2074399.1"/>
    <property type="molecule type" value="Genomic_DNA"/>
</dbReference>
<comment type="similarity">
    <text evidence="3">Belongs to the ribose-phosphate pyrophosphokinase family.</text>
</comment>
<evidence type="ECO:0000256" key="5">
    <source>
        <dbReference type="ARBA" id="ARBA00022679"/>
    </source>
</evidence>
<protein>
    <recommendedName>
        <fullName evidence="4">ribose-phosphate diphosphokinase</fullName>
        <ecNumber evidence="4">2.7.6.1</ecNumber>
    </recommendedName>
</protein>
<evidence type="ECO:0000256" key="4">
    <source>
        <dbReference type="ARBA" id="ARBA00013247"/>
    </source>
</evidence>
<dbReference type="GO" id="GO:0005524">
    <property type="term" value="F:ATP binding"/>
    <property type="evidence" value="ECO:0007669"/>
    <property type="project" value="UniProtKB-KW"/>
</dbReference>
<name>A0A8J4V7W7_9MYCE</name>
<keyword evidence="7" id="KW-0545">Nucleotide biosynthesis</keyword>
<comment type="cofactor">
    <cofactor evidence="1">
        <name>Mg(2+)</name>
        <dbReference type="ChEBI" id="CHEBI:18420"/>
    </cofactor>
</comment>
<dbReference type="Proteomes" id="UP000695562">
    <property type="component" value="Unassembled WGS sequence"/>
</dbReference>
<sequence>MSSHKLVILHGNAHPELAKEIALNLNSTCGNALVSKFANSETHVVINESVRDVDLYIVQPTCNPSVNDYLMELLVMVDGAKRASTHRITAVVPFFGYARQSKKDKSRAPITCKLVANMMEVSGIDRVITIDLHSSQIQGFFNIPVENVYSEPLFVKYIKKKIKPQGDIVIVSPGVGGVKRAKAISDKLESELAIIHRANKEFLLSSSSSFSFDIDTMLVGEVNNKIAIIIDDIADTCTTLRLASNALMKKGATKIYALVTHGVFSNQAIEIINDSPICELVITDSIPNNHNKEKCPKLKIIPIASVLAETIRRTHHGESVTSISK</sequence>
<dbReference type="GO" id="GO:0004749">
    <property type="term" value="F:ribose phosphate diphosphokinase activity"/>
    <property type="evidence" value="ECO:0007669"/>
    <property type="project" value="UniProtKB-EC"/>
</dbReference>
<keyword evidence="15" id="KW-1185">Reference proteome</keyword>
<evidence type="ECO:0000256" key="9">
    <source>
        <dbReference type="ARBA" id="ARBA00022777"/>
    </source>
</evidence>
<dbReference type="InterPro" id="IPR029099">
    <property type="entry name" value="Pribosyltran_N"/>
</dbReference>
<dbReference type="SMART" id="SM01400">
    <property type="entry name" value="Pribosyltran_N"/>
    <property type="match status" value="1"/>
</dbReference>
<accession>A0A8J4V7W7</accession>
<dbReference type="FunFam" id="3.40.50.2020:FF:000001">
    <property type="entry name" value="Ribose-phosphate pyrophosphokinase"/>
    <property type="match status" value="1"/>
</dbReference>
<evidence type="ECO:0000256" key="6">
    <source>
        <dbReference type="ARBA" id="ARBA00022723"/>
    </source>
</evidence>
<keyword evidence="9" id="KW-0418">Kinase</keyword>
<evidence type="ECO:0000259" key="13">
    <source>
        <dbReference type="Pfam" id="PF13793"/>
    </source>
</evidence>
<evidence type="ECO:0000313" key="15">
    <source>
        <dbReference type="Proteomes" id="UP000695562"/>
    </source>
</evidence>